<organism evidence="2 3">
    <name type="scientific">Penicillium brasilianum</name>
    <dbReference type="NCBI Taxonomy" id="104259"/>
    <lineage>
        <taxon>Eukaryota</taxon>
        <taxon>Fungi</taxon>
        <taxon>Dikarya</taxon>
        <taxon>Ascomycota</taxon>
        <taxon>Pezizomycotina</taxon>
        <taxon>Eurotiomycetes</taxon>
        <taxon>Eurotiomycetidae</taxon>
        <taxon>Eurotiales</taxon>
        <taxon>Aspergillaceae</taxon>
        <taxon>Penicillium</taxon>
    </lineage>
</organism>
<feature type="region of interest" description="Disordered" evidence="1">
    <location>
        <begin position="1"/>
        <end position="23"/>
    </location>
</feature>
<dbReference type="EMBL" id="LJBN01000183">
    <property type="protein sequence ID" value="OOQ84207.1"/>
    <property type="molecule type" value="Genomic_DNA"/>
</dbReference>
<comment type="caution">
    <text evidence="2">The sequence shown here is derived from an EMBL/GenBank/DDBJ whole genome shotgun (WGS) entry which is preliminary data.</text>
</comment>
<feature type="region of interest" description="Disordered" evidence="1">
    <location>
        <begin position="80"/>
        <end position="200"/>
    </location>
</feature>
<feature type="region of interest" description="Disordered" evidence="1">
    <location>
        <begin position="270"/>
        <end position="339"/>
    </location>
</feature>
<evidence type="ECO:0000313" key="3">
    <source>
        <dbReference type="Proteomes" id="UP000190744"/>
    </source>
</evidence>
<feature type="compositionally biased region" description="Polar residues" evidence="1">
    <location>
        <begin position="1"/>
        <end position="11"/>
    </location>
</feature>
<feature type="region of interest" description="Disordered" evidence="1">
    <location>
        <begin position="351"/>
        <end position="377"/>
    </location>
</feature>
<name>A0A1S9RFF6_PENBI</name>
<evidence type="ECO:0000313" key="2">
    <source>
        <dbReference type="EMBL" id="OOQ84207.1"/>
    </source>
</evidence>
<feature type="compositionally biased region" description="Low complexity" evidence="1">
    <location>
        <begin position="84"/>
        <end position="99"/>
    </location>
</feature>
<reference evidence="3" key="1">
    <citation type="submission" date="2015-09" db="EMBL/GenBank/DDBJ databases">
        <authorList>
            <person name="Fill T.P."/>
            <person name="Baretta J.F."/>
            <person name="de Almeida L.G."/>
            <person name="Rocha M."/>
            <person name="de Souza D.H."/>
            <person name="Malavazi I."/>
            <person name="Cerdeira L.T."/>
            <person name="Hong H."/>
            <person name="Samborskyy M."/>
            <person name="de Vasconcelos A.T."/>
            <person name="Leadlay P."/>
            <person name="Rodrigues-Filho E."/>
        </authorList>
    </citation>
    <scope>NUCLEOTIDE SEQUENCE [LARGE SCALE GENOMIC DNA]</scope>
    <source>
        <strain evidence="3">LaBioMMi 136</strain>
    </source>
</reference>
<gene>
    <name evidence="2" type="ORF">PEBR_33656</name>
</gene>
<proteinExistence type="predicted"/>
<protein>
    <submittedName>
        <fullName evidence="2">Uncharacterized protein</fullName>
    </submittedName>
</protein>
<feature type="compositionally biased region" description="Basic residues" evidence="1">
    <location>
        <begin position="304"/>
        <end position="313"/>
    </location>
</feature>
<accession>A0A1S9RFF6</accession>
<sequence length="508" mass="55413">MDIKEQPTTIINPGLADSPELANSNNNVAEDIWQCPAVPSSSLMSTTRITGIHDIHASVSPFGIYGHMAGQSGLLGNGTTSVSAAGDTTATETAGPADELSQDPPAHRGITVLNAPNEDDEVSQYCMAPEYGNTRDGQLADDDLLDPGSPKSHIETAASDSAIHASPDPEPASSSLKSQQSKKRRKVTVDLDSLPNPEDELNDAEIASLCSQPPRIRQRYTNYFASHGVIRAAYYKILFERLPDGELRLPEEVLRSCLPKWRERLEAYEAAESSHAGVGHSRKRKGTMAAAKPSADDDTDSHKPSLKKAKRATPSKSEDLQVDQPISEASPPSRPVPTLRFRPVISSRTAVSMGRQPGIHSSQPTTVPHAGSSEDVSVDSLKHPVNSPLDHCQDVTSGSAEAQQVYPDVREINSHRPCFDNRPAQSTSAFNLGMSQLLDPNYLARFAQNLTGEIQQLDLAVVTIARSLNDEGPYWRFRNLRDTLLYLRDQCIDIETKLRRHLATKDEH</sequence>
<evidence type="ECO:0000256" key="1">
    <source>
        <dbReference type="SAM" id="MobiDB-lite"/>
    </source>
</evidence>
<dbReference type="Proteomes" id="UP000190744">
    <property type="component" value="Unassembled WGS sequence"/>
</dbReference>
<dbReference type="AlphaFoldDB" id="A0A1S9RFF6"/>